<gene>
    <name evidence="1" type="ORF">DSO57_1036804</name>
</gene>
<proteinExistence type="predicted"/>
<evidence type="ECO:0000313" key="2">
    <source>
        <dbReference type="Proteomes" id="UP001165960"/>
    </source>
</evidence>
<protein>
    <submittedName>
        <fullName evidence="1">Uncharacterized protein</fullName>
    </submittedName>
</protein>
<accession>A0ACC2SN35</accession>
<comment type="caution">
    <text evidence="1">The sequence shown here is derived from an EMBL/GenBank/DDBJ whole genome shotgun (WGS) entry which is preliminary data.</text>
</comment>
<evidence type="ECO:0000313" key="1">
    <source>
        <dbReference type="EMBL" id="KAJ9063834.1"/>
    </source>
</evidence>
<name>A0ACC2SN35_9FUNG</name>
<keyword evidence="2" id="KW-1185">Reference proteome</keyword>
<dbReference type="Proteomes" id="UP001165960">
    <property type="component" value="Unassembled WGS sequence"/>
</dbReference>
<reference evidence="1" key="1">
    <citation type="submission" date="2022-04" db="EMBL/GenBank/DDBJ databases">
        <title>Genome of the entomopathogenic fungus Entomophthora muscae.</title>
        <authorList>
            <person name="Elya C."/>
            <person name="Lovett B.R."/>
            <person name="Lee E."/>
            <person name="Macias A.M."/>
            <person name="Hajek A.E."/>
            <person name="De Bivort B.L."/>
            <person name="Kasson M.T."/>
            <person name="De Fine Licht H.H."/>
            <person name="Stajich J.E."/>
        </authorList>
    </citation>
    <scope>NUCLEOTIDE SEQUENCE</scope>
    <source>
        <strain evidence="1">Berkeley</strain>
    </source>
</reference>
<sequence length="423" mass="45944">MKLIVVAWLPPLGVVIGTPLSALISLAQSVSLGGPSSSASACGGLTPEKRGRAALRSIGLAAWGNPGSRFNSRSWAWVSRGGELSILTQKQAPKPKKETEPSAAKDESYLVESMTAVRTNVAQKHRLSHIVYPYNTPEKQKGAKAAKPQQTAPDAHLPNQAPPVAPETEQANNTQSAQQTDYEAQPPEPFGIPIDEEDGTYPVEPTIEVTKGTSSKTTLKKPKVKLPLLPQVNPPKLNVLKILADTQVLISLYNLAEIAPSVRAQMVYYLGAIRVRDPEEQFAVTEEKPQDAQKVSDIVSKGAPRIDGEVEGHPTAIILDRESTSNIISESFLKLLGIQEYSKVKEKVTFANDKTEECLGAVRDLTIEICGVDVLISAAIFALTRYNLLLGRHALSDFGVTISFCCYSWFIERNNKLIPIDDS</sequence>
<organism evidence="1 2">
    <name type="scientific">Entomophthora muscae</name>
    <dbReference type="NCBI Taxonomy" id="34485"/>
    <lineage>
        <taxon>Eukaryota</taxon>
        <taxon>Fungi</taxon>
        <taxon>Fungi incertae sedis</taxon>
        <taxon>Zoopagomycota</taxon>
        <taxon>Entomophthoromycotina</taxon>
        <taxon>Entomophthoromycetes</taxon>
        <taxon>Entomophthorales</taxon>
        <taxon>Entomophthoraceae</taxon>
        <taxon>Entomophthora</taxon>
    </lineage>
</organism>
<dbReference type="EMBL" id="QTSX02004628">
    <property type="protein sequence ID" value="KAJ9063834.1"/>
    <property type="molecule type" value="Genomic_DNA"/>
</dbReference>